<protein>
    <submittedName>
        <fullName evidence="3">Uncharacterized protein</fullName>
    </submittedName>
</protein>
<feature type="compositionally biased region" description="Low complexity" evidence="2">
    <location>
        <begin position="353"/>
        <end position="381"/>
    </location>
</feature>
<evidence type="ECO:0000313" key="4">
    <source>
        <dbReference type="Proteomes" id="UP000250140"/>
    </source>
</evidence>
<organism evidence="3 4">
    <name type="scientific">Glonium stellatum</name>
    <dbReference type="NCBI Taxonomy" id="574774"/>
    <lineage>
        <taxon>Eukaryota</taxon>
        <taxon>Fungi</taxon>
        <taxon>Dikarya</taxon>
        <taxon>Ascomycota</taxon>
        <taxon>Pezizomycotina</taxon>
        <taxon>Dothideomycetes</taxon>
        <taxon>Pleosporomycetidae</taxon>
        <taxon>Gloniales</taxon>
        <taxon>Gloniaceae</taxon>
        <taxon>Glonium</taxon>
    </lineage>
</organism>
<feature type="compositionally biased region" description="Basic and acidic residues" evidence="2">
    <location>
        <begin position="116"/>
        <end position="125"/>
    </location>
</feature>
<feature type="non-terminal residue" evidence="3">
    <location>
        <position position="1"/>
    </location>
</feature>
<accession>A0A8E2EV66</accession>
<dbReference type="GO" id="GO:0007059">
    <property type="term" value="P:chromosome segregation"/>
    <property type="evidence" value="ECO:0007669"/>
    <property type="project" value="InterPro"/>
</dbReference>
<keyword evidence="1" id="KW-0175">Coiled coil</keyword>
<feature type="compositionally biased region" description="Basic residues" evidence="2">
    <location>
        <begin position="152"/>
        <end position="164"/>
    </location>
</feature>
<proteinExistence type="predicted"/>
<dbReference type="Proteomes" id="UP000250140">
    <property type="component" value="Unassembled WGS sequence"/>
</dbReference>
<feature type="region of interest" description="Disordered" evidence="2">
    <location>
        <begin position="1"/>
        <end position="177"/>
    </location>
</feature>
<dbReference type="PANTHER" id="PTHR14778:SF2">
    <property type="entry name" value="KINETOCHORE-ASSOCIATED PROTEIN DSN1 HOMOLOG"/>
    <property type="match status" value="1"/>
</dbReference>
<dbReference type="EMBL" id="KV750264">
    <property type="protein sequence ID" value="OCL05517.1"/>
    <property type="molecule type" value="Genomic_DNA"/>
</dbReference>
<dbReference type="PANTHER" id="PTHR14778">
    <property type="entry name" value="KINETOCHORE-ASSOCIATED PROTEIN DSN1 HOMOLOG"/>
    <property type="match status" value="1"/>
</dbReference>
<dbReference type="InterPro" id="IPR013218">
    <property type="entry name" value="Dsn1/Mis13"/>
</dbReference>
<dbReference type="GO" id="GO:0000444">
    <property type="term" value="C:MIS12/MIND type complex"/>
    <property type="evidence" value="ECO:0007669"/>
    <property type="project" value="InterPro"/>
</dbReference>
<evidence type="ECO:0000256" key="2">
    <source>
        <dbReference type="SAM" id="MobiDB-lite"/>
    </source>
</evidence>
<gene>
    <name evidence="3" type="ORF">AOQ84DRAFT_246547</name>
</gene>
<evidence type="ECO:0000256" key="1">
    <source>
        <dbReference type="SAM" id="Coils"/>
    </source>
</evidence>
<dbReference type="OrthoDB" id="3364649at2759"/>
<name>A0A8E2EV66_9PEZI</name>
<reference evidence="3 4" key="1">
    <citation type="journal article" date="2016" name="Nat. Commun.">
        <title>Ectomycorrhizal ecology is imprinted in the genome of the dominant symbiotic fungus Cenococcum geophilum.</title>
        <authorList>
            <consortium name="DOE Joint Genome Institute"/>
            <person name="Peter M."/>
            <person name="Kohler A."/>
            <person name="Ohm R.A."/>
            <person name="Kuo A."/>
            <person name="Krutzmann J."/>
            <person name="Morin E."/>
            <person name="Arend M."/>
            <person name="Barry K.W."/>
            <person name="Binder M."/>
            <person name="Choi C."/>
            <person name="Clum A."/>
            <person name="Copeland A."/>
            <person name="Grisel N."/>
            <person name="Haridas S."/>
            <person name="Kipfer T."/>
            <person name="LaButti K."/>
            <person name="Lindquist E."/>
            <person name="Lipzen A."/>
            <person name="Maire R."/>
            <person name="Meier B."/>
            <person name="Mihaltcheva S."/>
            <person name="Molinier V."/>
            <person name="Murat C."/>
            <person name="Poggeler S."/>
            <person name="Quandt C.A."/>
            <person name="Sperisen C."/>
            <person name="Tritt A."/>
            <person name="Tisserant E."/>
            <person name="Crous P.W."/>
            <person name="Henrissat B."/>
            <person name="Nehls U."/>
            <person name="Egli S."/>
            <person name="Spatafora J.W."/>
            <person name="Grigoriev I.V."/>
            <person name="Martin F.M."/>
        </authorList>
    </citation>
    <scope>NUCLEOTIDE SEQUENCE [LARGE SCALE GENOMIC DNA]</scope>
    <source>
        <strain evidence="3 4">CBS 207.34</strain>
    </source>
</reference>
<sequence>AYDENDDGFQFSRARARRTQPKAPSAPEPAPEQSSKPAPTRRKKNSVSAPVPVESDAPVRRRRSARLSGDKEYVTPAPEPKPKRTKKPVAAEPKLPSDQDDGVDFVGGVRTPGNELHVEKKRDGGATKIALPFADTPIIRRNKEMRKGSGQGHRRSSTGMRGRRASSLIDSGASNAVPHAEVETRDFYKHIEQSLPEPRRMKQLLTWCGARALPEKPSGNVKDINAIMAARAIQQELLDDFASKSEMSDWFSREDTVPSTLVRKPNPQNERNTVMLQELEQEIKRLQEEKAAWEALTASSKPKAMAPPPLPSKSPRRPTSTSQPPLAQIDPSLLDPSQTAILSALQPQPPSPSTSTADPTTTPTTSAFTFTFTSPTALQSH</sequence>
<feature type="region of interest" description="Disordered" evidence="2">
    <location>
        <begin position="296"/>
        <end position="381"/>
    </location>
</feature>
<dbReference type="Pfam" id="PF08202">
    <property type="entry name" value="MIS13"/>
    <property type="match status" value="1"/>
</dbReference>
<keyword evidence="4" id="KW-1185">Reference proteome</keyword>
<dbReference type="AlphaFoldDB" id="A0A8E2EV66"/>
<feature type="coiled-coil region" evidence="1">
    <location>
        <begin position="269"/>
        <end position="296"/>
    </location>
</feature>
<evidence type="ECO:0000313" key="3">
    <source>
        <dbReference type="EMBL" id="OCL05517.1"/>
    </source>
</evidence>
<dbReference type="GO" id="GO:0051301">
    <property type="term" value="P:cell division"/>
    <property type="evidence" value="ECO:0007669"/>
    <property type="project" value="InterPro"/>
</dbReference>
<feature type="non-terminal residue" evidence="3">
    <location>
        <position position="381"/>
    </location>
</feature>